<dbReference type="InterPro" id="IPR052058">
    <property type="entry name" value="Alcohol_O-acetyltransferase"/>
</dbReference>
<keyword evidence="2" id="KW-1185">Reference proteome</keyword>
<gene>
    <name evidence="1" type="ORF">H8717_07495</name>
</gene>
<comment type="caution">
    <text evidence="1">The sequence shown here is derived from an EMBL/GenBank/DDBJ whole genome shotgun (WGS) entry which is preliminary data.</text>
</comment>
<sequence>MNNGHMAEWRRLDNAAKIFPSATSKADTKVFRFSAELNEPVDRYLLQDALERTLEDFPGFCCVLKRGLFWYYLEESATDFLVHEEDAPPCGILYHDSRSPLFDVSYYRCRINVELYHVLTDGAGALQFLKALTFYYLRAAHREELKHCAPLDFDASAAQRADDSFAKYYTGKKPRRSRLLKKLPPVYYLKGPKTAEYHLKIVEGMVPSDKMLACARERNVSVTALLTAILMRSIHEEMGERDKKKIVAVSIPVNLHKYFPSQTVRNFFSVVNIGYCFDGSSDRIEDIAVSVRDTLAETLNSDYLQERLDTLAAVEHWMIARVVPLFIKNIVLKRFYLRSEREYTTTLSNVGQVEMPPEMSPYIHRFDVFNSTKDLQACLCSFENRMSISFTSQLLSNDIERRFFRTLTAMGIPVELSYNRFEGMGERD</sequence>
<dbReference type="Gene3D" id="3.30.559.30">
    <property type="entry name" value="Nonribosomal peptide synthetase, condensation domain"/>
    <property type="match status" value="1"/>
</dbReference>
<accession>A0ABR7NIK7</accession>
<reference evidence="1 2" key="1">
    <citation type="submission" date="2020-08" db="EMBL/GenBank/DDBJ databases">
        <title>Genome public.</title>
        <authorList>
            <person name="Liu C."/>
            <person name="Sun Q."/>
        </authorList>
    </citation>
    <scope>NUCLEOTIDE SEQUENCE [LARGE SCALE GENOMIC DNA]</scope>
    <source>
        <strain evidence="1 2">BX1</strain>
    </source>
</reference>
<dbReference type="Proteomes" id="UP000658131">
    <property type="component" value="Unassembled WGS sequence"/>
</dbReference>
<evidence type="ECO:0008006" key="3">
    <source>
        <dbReference type="Google" id="ProtNLM"/>
    </source>
</evidence>
<evidence type="ECO:0000313" key="1">
    <source>
        <dbReference type="EMBL" id="MBC8576247.1"/>
    </source>
</evidence>
<organism evidence="1 2">
    <name type="scientific">Yanshouia hominis</name>
    <dbReference type="NCBI Taxonomy" id="2763673"/>
    <lineage>
        <taxon>Bacteria</taxon>
        <taxon>Bacillati</taxon>
        <taxon>Bacillota</taxon>
        <taxon>Clostridia</taxon>
        <taxon>Eubacteriales</taxon>
        <taxon>Oscillospiraceae</taxon>
        <taxon>Yanshouia</taxon>
    </lineage>
</organism>
<dbReference type="RefSeq" id="WP_262399783.1">
    <property type="nucleotide sequence ID" value="NZ_JACRTB010000009.1"/>
</dbReference>
<dbReference type="PANTHER" id="PTHR28037:SF1">
    <property type="entry name" value="ALCOHOL O-ACETYLTRANSFERASE 1-RELATED"/>
    <property type="match status" value="1"/>
</dbReference>
<name>A0ABR7NIK7_9FIRM</name>
<dbReference type="EMBL" id="JACRTB010000009">
    <property type="protein sequence ID" value="MBC8576247.1"/>
    <property type="molecule type" value="Genomic_DNA"/>
</dbReference>
<proteinExistence type="predicted"/>
<protein>
    <recommendedName>
        <fullName evidence="3">Alcohol acetyltransferase</fullName>
    </recommendedName>
</protein>
<dbReference type="PANTHER" id="PTHR28037">
    <property type="entry name" value="ALCOHOL O-ACETYLTRANSFERASE 1-RELATED"/>
    <property type="match status" value="1"/>
</dbReference>
<evidence type="ECO:0000313" key="2">
    <source>
        <dbReference type="Proteomes" id="UP000658131"/>
    </source>
</evidence>